<protein>
    <submittedName>
        <fullName evidence="2">Uncharacterized protein</fullName>
    </submittedName>
</protein>
<name>A0AAV2PKW2_MEGNR</name>
<gene>
    <name evidence="2" type="ORF">MNOR_LOCUS1432</name>
</gene>
<feature type="compositionally biased region" description="Basic and acidic residues" evidence="1">
    <location>
        <begin position="167"/>
        <end position="193"/>
    </location>
</feature>
<dbReference type="Proteomes" id="UP001497623">
    <property type="component" value="Unassembled WGS sequence"/>
</dbReference>
<dbReference type="EMBL" id="CAXKWB010000380">
    <property type="protein sequence ID" value="CAL4060504.1"/>
    <property type="molecule type" value="Genomic_DNA"/>
</dbReference>
<feature type="region of interest" description="Disordered" evidence="1">
    <location>
        <begin position="218"/>
        <end position="245"/>
    </location>
</feature>
<sequence>MGSILWPIMALLLFVAVAGPCLTFYMLIKDYWTEVKELRRDLLYCQLSSTDLPSDLPFDINLDLDLIHKPTSEQTHAPPLPETLRLIATTEATPLTLEIPTLDSAPTTTSSNNPSTTSTSHTSPQPTVQEYLTSSSVSPTKSLSTPATSTSSNAIDVPSSSSQDLLSKIHEIPRVQDPKLSQDKAIPKPKIYERPYGQVPSGDINTSGVTGYRHRSSLKPLGTFQTPGWGAISSQNSVPDPTPRNLSRRMVADQSSSDDKPIDQNYVSLLERQVRDLRARVNACRTCLAVPQRTMPICGGGPAWREHRRRDRMLRREQRAQKKALRRKERKQQHHNSTTTTMPTVKPTPPPDEEILREYIDNNRPLADIWAQTDTDTKNNNLRMRQTHRVSSDFRRGFNQKISRMDEALMQFTDTQAAFCNELRDNLGARLQKRGGELKSLSNQIASLVTSTTDQMVQLESIVADQVFKGQSNIESQLATTQKIQDAQVRAIQNYHKQTFLPIATAVATILSDQATATTSLGVELITKVEMLQDEYVTYATRQVDTLGKVVEDVEMFATKHNNLVMRSRDQANYLHSNAQTFIRELQTRMNNVVKELVMIRLQSQSFISLDNATHNSITATLNETQIAVENLGDDLNNRLDKEKEREKNFRNLFRQETDEMTRRMENGISQALMSNHAAMSQIEEAELDTRVFVGITTSAWNELYAKQEEELRKDADALTNSLHAHSGHSQTILQGLRGAAETHEQVVEEQRMDFSRFVRKRQNALDNQCSAITDWATLMSSELRRRDEDLHRFINEDLHYTTVMLHDEDEEGYLISRLPDGTLMYQSAPRDSSNTYQNQDVTYQLDEVVYNTSTTTPVLQSSQKNTKPNHKEVSSVNKSNISSNVLKENNISNHTEIQANNEKIMRDNITMDTDNDYIDRKEASSEKKSDDSHLNFNNTTLVEKINLATKTDFKFKGNYTTKKEQKSNKRDKKENNEIVNIANNDLIYLYDNETIDKNNNSSVHDTSVHNKESLLKKESKKKKKQSRQKFSEKKLNDGEYKKNCTNHTLEEENDVGIIKLRKILKDAQRTIERFQEDFKIDETF</sequence>
<evidence type="ECO:0000256" key="1">
    <source>
        <dbReference type="SAM" id="MobiDB-lite"/>
    </source>
</evidence>
<feature type="compositionally biased region" description="Polar residues" evidence="1">
    <location>
        <begin position="147"/>
        <end position="165"/>
    </location>
</feature>
<feature type="region of interest" description="Disordered" evidence="1">
    <location>
        <begin position="318"/>
        <end position="351"/>
    </location>
</feature>
<organism evidence="2 3">
    <name type="scientific">Meganyctiphanes norvegica</name>
    <name type="common">Northern krill</name>
    <name type="synonym">Thysanopoda norvegica</name>
    <dbReference type="NCBI Taxonomy" id="48144"/>
    <lineage>
        <taxon>Eukaryota</taxon>
        <taxon>Metazoa</taxon>
        <taxon>Ecdysozoa</taxon>
        <taxon>Arthropoda</taxon>
        <taxon>Crustacea</taxon>
        <taxon>Multicrustacea</taxon>
        <taxon>Malacostraca</taxon>
        <taxon>Eumalacostraca</taxon>
        <taxon>Eucarida</taxon>
        <taxon>Euphausiacea</taxon>
        <taxon>Euphausiidae</taxon>
        <taxon>Meganyctiphanes</taxon>
    </lineage>
</organism>
<feature type="compositionally biased region" description="Polar residues" evidence="1">
    <location>
        <begin position="857"/>
        <end position="867"/>
    </location>
</feature>
<feature type="region of interest" description="Disordered" evidence="1">
    <location>
        <begin position="857"/>
        <end position="878"/>
    </location>
</feature>
<evidence type="ECO:0000313" key="3">
    <source>
        <dbReference type="Proteomes" id="UP001497623"/>
    </source>
</evidence>
<dbReference type="AlphaFoldDB" id="A0AAV2PKW2"/>
<feature type="compositionally biased region" description="Basic and acidic residues" evidence="1">
    <location>
        <begin position="1007"/>
        <end position="1018"/>
    </location>
</feature>
<proteinExistence type="predicted"/>
<keyword evidence="3" id="KW-1185">Reference proteome</keyword>
<feature type="compositionally biased region" description="Basic residues" evidence="1">
    <location>
        <begin position="321"/>
        <end position="334"/>
    </location>
</feature>
<feature type="non-terminal residue" evidence="2">
    <location>
        <position position="1085"/>
    </location>
</feature>
<comment type="caution">
    <text evidence="2">The sequence shown here is derived from an EMBL/GenBank/DDBJ whole genome shotgun (WGS) entry which is preliminary data.</text>
</comment>
<feature type="region of interest" description="Disordered" evidence="1">
    <location>
        <begin position="999"/>
        <end position="1035"/>
    </location>
</feature>
<feature type="compositionally biased region" description="Basic residues" evidence="1">
    <location>
        <begin position="1019"/>
        <end position="1028"/>
    </location>
</feature>
<evidence type="ECO:0000313" key="2">
    <source>
        <dbReference type="EMBL" id="CAL4060504.1"/>
    </source>
</evidence>
<reference evidence="2 3" key="1">
    <citation type="submission" date="2024-05" db="EMBL/GenBank/DDBJ databases">
        <authorList>
            <person name="Wallberg A."/>
        </authorList>
    </citation>
    <scope>NUCLEOTIDE SEQUENCE [LARGE SCALE GENOMIC DNA]</scope>
</reference>
<feature type="region of interest" description="Disordered" evidence="1">
    <location>
        <begin position="98"/>
        <end position="203"/>
    </location>
</feature>
<feature type="compositionally biased region" description="Low complexity" evidence="1">
    <location>
        <begin position="104"/>
        <end position="146"/>
    </location>
</feature>
<accession>A0AAV2PKW2</accession>